<evidence type="ECO:0000313" key="4">
    <source>
        <dbReference type="Proteomes" id="UP000323225"/>
    </source>
</evidence>
<dbReference type="InterPro" id="IPR016071">
    <property type="entry name" value="Staphylococal_nuclease_OB-fold"/>
</dbReference>
<name>A0A5Q6PEL0_VIBCL</name>
<accession>A0A5Q6PEL0</accession>
<feature type="domain" description="TNase-like" evidence="2">
    <location>
        <begin position="77"/>
        <end position="157"/>
    </location>
</feature>
<dbReference type="Proteomes" id="UP000323225">
    <property type="component" value="Unassembled WGS sequence"/>
</dbReference>
<dbReference type="Gene3D" id="2.40.50.90">
    <property type="match status" value="1"/>
</dbReference>
<comment type="caution">
    <text evidence="3">The sequence shown here is derived from an EMBL/GenBank/DDBJ whole genome shotgun (WGS) entry which is preliminary data.</text>
</comment>
<dbReference type="EMBL" id="VUAA01000023">
    <property type="protein sequence ID" value="KAA1253322.1"/>
    <property type="molecule type" value="Genomic_DNA"/>
</dbReference>
<dbReference type="SUPFAM" id="SSF50199">
    <property type="entry name" value="Staphylococcal nuclease"/>
    <property type="match status" value="1"/>
</dbReference>
<proteinExistence type="predicted"/>
<evidence type="ECO:0000313" key="3">
    <source>
        <dbReference type="EMBL" id="KAA1253322.1"/>
    </source>
</evidence>
<evidence type="ECO:0000256" key="1">
    <source>
        <dbReference type="SAM" id="SignalP"/>
    </source>
</evidence>
<dbReference type="Pfam" id="PF00565">
    <property type="entry name" value="SNase"/>
    <property type="match status" value="1"/>
</dbReference>
<feature type="signal peptide" evidence="1">
    <location>
        <begin position="1"/>
        <end position="19"/>
    </location>
</feature>
<dbReference type="AlphaFoldDB" id="A0A5Q6PEL0"/>
<feature type="chain" id="PRO_5030591081" evidence="1">
    <location>
        <begin position="20"/>
        <end position="173"/>
    </location>
</feature>
<reference evidence="3 4" key="1">
    <citation type="submission" date="2019-09" db="EMBL/GenBank/DDBJ databases">
        <authorList>
            <person name="Kritzky A."/>
            <person name="Schelkanova E.Y."/>
            <person name="Alkhova Z.V."/>
            <person name="Smirnova N.I."/>
        </authorList>
    </citation>
    <scope>NUCLEOTIDE SEQUENCE [LARGE SCALE GENOMIC DNA]</scope>
    <source>
        <strain evidence="3 4">M1526</strain>
    </source>
</reference>
<organism evidence="3 4">
    <name type="scientific">Vibrio cholerae</name>
    <dbReference type="NCBI Taxonomy" id="666"/>
    <lineage>
        <taxon>Bacteria</taxon>
        <taxon>Pseudomonadati</taxon>
        <taxon>Pseudomonadota</taxon>
        <taxon>Gammaproteobacteria</taxon>
        <taxon>Vibrionales</taxon>
        <taxon>Vibrionaceae</taxon>
        <taxon>Vibrio</taxon>
    </lineage>
</organism>
<keyword evidence="1" id="KW-0732">Signal</keyword>
<protein>
    <submittedName>
        <fullName evidence="3">Thermonuclease family protein</fullName>
    </submittedName>
</protein>
<gene>
    <name evidence="3" type="ORF">F0M16_18280</name>
</gene>
<sequence length="173" mass="19508">MIKKLTVLALISISTTAFAGNLDPNSAIFGTGVVYRVVDGDTMIVTADSRGVYDQLKGAATKNKEKKHFNDKYGSFKVRIGNINTPESVHRNQAKNTVEGKYASDYVKKNWEKQEVSFVCWDFGHYGRPICSLSSNGIDLGADLIEKGYSTYEYKWGKHPFLHSMYMKKMMEK</sequence>
<dbReference type="InterPro" id="IPR035437">
    <property type="entry name" value="SNase_OB-fold_sf"/>
</dbReference>
<evidence type="ECO:0000259" key="2">
    <source>
        <dbReference type="Pfam" id="PF00565"/>
    </source>
</evidence>